<protein>
    <submittedName>
        <fullName evidence="1">Uncharacterized protein</fullName>
    </submittedName>
</protein>
<dbReference type="RefSeq" id="WP_091685556.1">
    <property type="nucleotide sequence ID" value="NZ_BAABFM010000073.1"/>
</dbReference>
<dbReference type="OrthoDB" id="2042595at2"/>
<evidence type="ECO:0000313" key="1">
    <source>
        <dbReference type="EMBL" id="SFO09839.1"/>
    </source>
</evidence>
<name>A0A1I5EEA0_9FIRM</name>
<gene>
    <name evidence="1" type="ORF">SAMN04489757_10915</name>
</gene>
<keyword evidence="2" id="KW-1185">Reference proteome</keyword>
<dbReference type="Proteomes" id="UP000198806">
    <property type="component" value="Unassembled WGS sequence"/>
</dbReference>
<proteinExistence type="predicted"/>
<organism evidence="1 2">
    <name type="scientific">Anaerocolumna aminovalerica</name>
    <dbReference type="NCBI Taxonomy" id="1527"/>
    <lineage>
        <taxon>Bacteria</taxon>
        <taxon>Bacillati</taxon>
        <taxon>Bacillota</taxon>
        <taxon>Clostridia</taxon>
        <taxon>Lachnospirales</taxon>
        <taxon>Lachnospiraceae</taxon>
        <taxon>Anaerocolumna</taxon>
    </lineage>
</organism>
<reference evidence="1 2" key="1">
    <citation type="submission" date="2016-10" db="EMBL/GenBank/DDBJ databases">
        <authorList>
            <person name="de Groot N.N."/>
        </authorList>
    </citation>
    <scope>NUCLEOTIDE SEQUENCE [LARGE SCALE GENOMIC DNA]</scope>
    <source>
        <strain evidence="1 2">DSM 1283</strain>
    </source>
</reference>
<dbReference type="EMBL" id="FOWD01000009">
    <property type="protein sequence ID" value="SFO09839.1"/>
    <property type="molecule type" value="Genomic_DNA"/>
</dbReference>
<sequence length="194" mass="22612">MNKLQGFYSLEKSNLPAVPWRKYSSDTIFSDNILWTVRSAVKEGEDLNLPRKVGVRAEIAKEFAKNLYSSLKSEDLIIYYPYFIALKSGVIDISQHRTVIEAVKDDLWNLVTYNKKDVTIIFNDDIEIIGNEKFFEQNELLELIDYCITIRKKFQSEISNQKSVLLEWSFACESDLYKNPIGDARLVFYEIRTV</sequence>
<evidence type="ECO:0000313" key="2">
    <source>
        <dbReference type="Proteomes" id="UP000198806"/>
    </source>
</evidence>
<dbReference type="AlphaFoldDB" id="A0A1I5EEA0"/>
<accession>A0A1I5EEA0</accession>
<dbReference type="STRING" id="1527.SAMN04489757_10915"/>